<proteinExistence type="predicted"/>
<feature type="transmembrane region" description="Helical" evidence="4">
    <location>
        <begin position="293"/>
        <end position="315"/>
    </location>
</feature>
<dbReference type="RefSeq" id="WP_245805573.1">
    <property type="nucleotide sequence ID" value="NZ_FWZU01000005.1"/>
</dbReference>
<dbReference type="SUPFAM" id="SSF103473">
    <property type="entry name" value="MFS general substrate transporter"/>
    <property type="match status" value="1"/>
</dbReference>
<feature type="transmembrane region" description="Helical" evidence="4">
    <location>
        <begin position="356"/>
        <end position="375"/>
    </location>
</feature>
<keyword evidence="3 4" id="KW-0472">Membrane</keyword>
<feature type="transmembrane region" description="Helical" evidence="4">
    <location>
        <begin position="49"/>
        <end position="70"/>
    </location>
</feature>
<dbReference type="Proteomes" id="UP000192906">
    <property type="component" value="Unassembled WGS sequence"/>
</dbReference>
<evidence type="ECO:0000256" key="2">
    <source>
        <dbReference type="ARBA" id="ARBA00022989"/>
    </source>
</evidence>
<dbReference type="EMBL" id="FWZU01000005">
    <property type="protein sequence ID" value="SMF36693.1"/>
    <property type="molecule type" value="Genomic_DNA"/>
</dbReference>
<dbReference type="GO" id="GO:0022857">
    <property type="term" value="F:transmembrane transporter activity"/>
    <property type="evidence" value="ECO:0007669"/>
    <property type="project" value="InterPro"/>
</dbReference>
<feature type="transmembrane region" description="Helical" evidence="4">
    <location>
        <begin position="166"/>
        <end position="183"/>
    </location>
</feature>
<dbReference type="STRING" id="1519643.SAMN06295933_3189"/>
<evidence type="ECO:0000256" key="3">
    <source>
        <dbReference type="ARBA" id="ARBA00023136"/>
    </source>
</evidence>
<name>A0A1X7EMW3_9BACT</name>
<evidence type="ECO:0000313" key="5">
    <source>
        <dbReference type="EMBL" id="SMF36693.1"/>
    </source>
</evidence>
<feature type="transmembrane region" description="Helical" evidence="4">
    <location>
        <begin position="204"/>
        <end position="229"/>
    </location>
</feature>
<evidence type="ECO:0000256" key="1">
    <source>
        <dbReference type="ARBA" id="ARBA00022692"/>
    </source>
</evidence>
<gene>
    <name evidence="5" type="ORF">SAMN06295933_3189</name>
</gene>
<accession>A0A1X7EMW3</accession>
<reference evidence="6" key="1">
    <citation type="submission" date="2017-04" db="EMBL/GenBank/DDBJ databases">
        <authorList>
            <person name="Varghese N."/>
            <person name="Submissions S."/>
        </authorList>
    </citation>
    <scope>NUCLEOTIDE SEQUENCE [LARGE SCALE GENOMIC DNA]</scope>
    <source>
        <strain evidence="6">K3S</strain>
    </source>
</reference>
<feature type="transmembrane region" description="Helical" evidence="4">
    <location>
        <begin position="101"/>
        <end position="118"/>
    </location>
</feature>
<dbReference type="Pfam" id="PF07690">
    <property type="entry name" value="MFS_1"/>
    <property type="match status" value="1"/>
</dbReference>
<feature type="transmembrane region" description="Helical" evidence="4">
    <location>
        <begin position="235"/>
        <end position="258"/>
    </location>
</feature>
<feature type="transmembrane region" description="Helical" evidence="4">
    <location>
        <begin position="12"/>
        <end position="29"/>
    </location>
</feature>
<feature type="transmembrane region" description="Helical" evidence="4">
    <location>
        <begin position="77"/>
        <end position="95"/>
    </location>
</feature>
<keyword evidence="1 4" id="KW-0812">Transmembrane</keyword>
<evidence type="ECO:0000313" key="6">
    <source>
        <dbReference type="Proteomes" id="UP000192906"/>
    </source>
</evidence>
<keyword evidence="6" id="KW-1185">Reference proteome</keyword>
<dbReference type="AlphaFoldDB" id="A0A1X7EMW3"/>
<protein>
    <submittedName>
        <fullName evidence="5">Major Facilitator Superfamily protein</fullName>
    </submittedName>
</protein>
<dbReference type="InterPro" id="IPR036259">
    <property type="entry name" value="MFS_trans_sf"/>
</dbReference>
<evidence type="ECO:0000256" key="4">
    <source>
        <dbReference type="SAM" id="Phobius"/>
    </source>
</evidence>
<feature type="transmembrane region" description="Helical" evidence="4">
    <location>
        <begin position="327"/>
        <end position="350"/>
    </location>
</feature>
<sequence>MTKPAFTSRKMYIFLLVLTIATTIGFQGWRTLLNNFAVDVAGLNGVQFGTIGSIREIPGFLSLFVIYFLFLIKEHRLASLSVIVMGIGVSLTGFMPSFTGIAFTTILMSFGFHYYETLNQSLTLQYFNFTEAPIVMGRLKSLGAATNICVGVTIFAVSGLFSYTEMFVAAGIVGISGGIYCSFQDPSSTGMPLQHKKMILKSKYWLFYALTFMAGARRQIFVAFAVFLLVQKFHYSIQSITILFVINNIINYFLNPAIARAVNKFGERKVLSLEYSCLIFIFVAYAFTTSPLVGAILYILDNILFGFAMGIRTFFQKIADKKDIAPSMAVGFTINHIAAVAVPILAGIAWMQDYRIVFLSAAVLSAFSLILVQFIDRELKIKMN</sequence>
<feature type="transmembrane region" description="Helical" evidence="4">
    <location>
        <begin position="270"/>
        <end position="287"/>
    </location>
</feature>
<dbReference type="Gene3D" id="1.20.1250.20">
    <property type="entry name" value="MFS general substrate transporter like domains"/>
    <property type="match status" value="1"/>
</dbReference>
<keyword evidence="2 4" id="KW-1133">Transmembrane helix</keyword>
<dbReference type="InterPro" id="IPR011701">
    <property type="entry name" value="MFS"/>
</dbReference>
<feature type="transmembrane region" description="Helical" evidence="4">
    <location>
        <begin position="139"/>
        <end position="160"/>
    </location>
</feature>
<organism evidence="5 6">
    <name type="scientific">Desulfovibrio gilichinskyi</name>
    <dbReference type="NCBI Taxonomy" id="1519643"/>
    <lineage>
        <taxon>Bacteria</taxon>
        <taxon>Pseudomonadati</taxon>
        <taxon>Thermodesulfobacteriota</taxon>
        <taxon>Desulfovibrionia</taxon>
        <taxon>Desulfovibrionales</taxon>
        <taxon>Desulfovibrionaceae</taxon>
        <taxon>Desulfovibrio</taxon>
    </lineage>
</organism>